<dbReference type="SUPFAM" id="SSF143744">
    <property type="entry name" value="GlcG-like"/>
    <property type="match status" value="1"/>
</dbReference>
<sequence length="138" mass="14863">MKITLDIAEKIAQKCVDKAEEINVPMIISIMGDDGRLIVFKKMNNALPVSIKISQAKAYTAYALKMRSDELGKLSQPGEMLYGIDTVCDDIVLFGGGIPLNVKGELVGSIGVSGGSVEEDITVAEAGEDFFNNRYTSN</sequence>
<dbReference type="RefSeq" id="WP_229343714.1">
    <property type="nucleotide sequence ID" value="NZ_JAJFAT010000002.1"/>
</dbReference>
<gene>
    <name evidence="1" type="ORF">LJ207_02315</name>
</gene>
<name>A0AAW4WZZ6_9FIRM</name>
<accession>A0AAW4WZZ6</accession>
<dbReference type="InterPro" id="IPR052517">
    <property type="entry name" value="GlcG_carb_metab_protein"/>
</dbReference>
<keyword evidence="2" id="KW-1185">Reference proteome</keyword>
<comment type="caution">
    <text evidence="1">The sequence shown here is derived from an EMBL/GenBank/DDBJ whole genome shotgun (WGS) entry which is preliminary data.</text>
</comment>
<organism evidence="1 2">
    <name type="scientific">Halanaerobium polyolivorans</name>
    <dbReference type="NCBI Taxonomy" id="2886943"/>
    <lineage>
        <taxon>Bacteria</taxon>
        <taxon>Bacillati</taxon>
        <taxon>Bacillota</taxon>
        <taxon>Clostridia</taxon>
        <taxon>Halanaerobiales</taxon>
        <taxon>Halanaerobiaceae</taxon>
        <taxon>Halanaerobium</taxon>
    </lineage>
</organism>
<dbReference type="Gene3D" id="3.30.450.150">
    <property type="entry name" value="Haem-degrading domain"/>
    <property type="match status" value="1"/>
</dbReference>
<dbReference type="AlphaFoldDB" id="A0AAW4WZZ6"/>
<dbReference type="Pfam" id="PF03928">
    <property type="entry name" value="HbpS-like"/>
    <property type="match status" value="1"/>
</dbReference>
<dbReference type="InterPro" id="IPR005624">
    <property type="entry name" value="PduO/GlcC-like"/>
</dbReference>
<dbReference type="PANTHER" id="PTHR34309">
    <property type="entry name" value="SLR1406 PROTEIN"/>
    <property type="match status" value="1"/>
</dbReference>
<evidence type="ECO:0000313" key="1">
    <source>
        <dbReference type="EMBL" id="MCC3144151.1"/>
    </source>
</evidence>
<proteinExistence type="predicted"/>
<dbReference type="EMBL" id="JAJFAT010000002">
    <property type="protein sequence ID" value="MCC3144151.1"/>
    <property type="molecule type" value="Genomic_DNA"/>
</dbReference>
<dbReference type="InterPro" id="IPR038084">
    <property type="entry name" value="PduO/GlcC-like_sf"/>
</dbReference>
<dbReference type="PANTHER" id="PTHR34309:SF1">
    <property type="entry name" value="PROTEIN GLCG"/>
    <property type="match status" value="1"/>
</dbReference>
<dbReference type="Proteomes" id="UP001199296">
    <property type="component" value="Unassembled WGS sequence"/>
</dbReference>
<evidence type="ECO:0000313" key="2">
    <source>
        <dbReference type="Proteomes" id="UP001199296"/>
    </source>
</evidence>
<protein>
    <submittedName>
        <fullName evidence="1">Heme-binding protein</fullName>
    </submittedName>
</protein>
<reference evidence="1 2" key="1">
    <citation type="submission" date="2021-10" db="EMBL/GenBank/DDBJ databases">
        <authorList>
            <person name="Grouzdev D.S."/>
            <person name="Pantiukh K.S."/>
            <person name="Krutkina M.S."/>
        </authorList>
    </citation>
    <scope>NUCLEOTIDE SEQUENCE [LARGE SCALE GENOMIC DNA]</scope>
    <source>
        <strain evidence="1 2">Z-7514</strain>
    </source>
</reference>